<reference evidence="2 3" key="1">
    <citation type="submission" date="2019-09" db="EMBL/GenBank/DDBJ databases">
        <title>Draft genome sequence of Ginsengibacter sp. BR5-29.</title>
        <authorList>
            <person name="Im W.-T."/>
        </authorList>
    </citation>
    <scope>NUCLEOTIDE SEQUENCE [LARGE SCALE GENOMIC DNA]</scope>
    <source>
        <strain evidence="2 3">BR5-29</strain>
    </source>
</reference>
<keyword evidence="3" id="KW-1185">Reference proteome</keyword>
<feature type="domain" description="Intradiol ring-cleavage dioxygenases" evidence="1">
    <location>
        <begin position="62"/>
        <end position="136"/>
    </location>
</feature>
<evidence type="ECO:0000313" key="3">
    <source>
        <dbReference type="Proteomes" id="UP000326903"/>
    </source>
</evidence>
<dbReference type="Proteomes" id="UP000326903">
    <property type="component" value="Unassembled WGS sequence"/>
</dbReference>
<dbReference type="Pfam" id="PF00775">
    <property type="entry name" value="Dioxygenase_C"/>
    <property type="match status" value="1"/>
</dbReference>
<evidence type="ECO:0000259" key="1">
    <source>
        <dbReference type="Pfam" id="PF00775"/>
    </source>
</evidence>
<dbReference type="SUPFAM" id="SSF49482">
    <property type="entry name" value="Aromatic compound dioxygenase"/>
    <property type="match status" value="1"/>
</dbReference>
<comment type="caution">
    <text evidence="2">The sequence shown here is derived from an EMBL/GenBank/DDBJ whole genome shotgun (WGS) entry which is preliminary data.</text>
</comment>
<dbReference type="EMBL" id="VYQF01000006">
    <property type="protein sequence ID" value="KAA9037187.1"/>
    <property type="molecule type" value="Genomic_DNA"/>
</dbReference>
<dbReference type="InterPro" id="IPR000627">
    <property type="entry name" value="Intradiol_dOase_C"/>
</dbReference>
<evidence type="ECO:0000313" key="2">
    <source>
        <dbReference type="EMBL" id="KAA9037187.1"/>
    </source>
</evidence>
<dbReference type="GO" id="GO:0008199">
    <property type="term" value="F:ferric iron binding"/>
    <property type="evidence" value="ECO:0007669"/>
    <property type="project" value="InterPro"/>
</dbReference>
<accession>A0A5J5IF15</accession>
<dbReference type="PANTHER" id="PTHR34315">
    <property type="match status" value="1"/>
</dbReference>
<gene>
    <name evidence="2" type="ORF">FW778_17315</name>
</gene>
<dbReference type="Gene3D" id="2.60.130.10">
    <property type="entry name" value="Aromatic compound dioxygenase"/>
    <property type="match status" value="1"/>
</dbReference>
<protein>
    <recommendedName>
        <fullName evidence="1">Intradiol ring-cleavage dioxygenases domain-containing protein</fullName>
    </recommendedName>
</protein>
<dbReference type="PANTHER" id="PTHR34315:SF1">
    <property type="entry name" value="INTRADIOL RING-CLEAVAGE DIOXYGENASES DOMAIN-CONTAINING PROTEIN-RELATED"/>
    <property type="match status" value="1"/>
</dbReference>
<dbReference type="InterPro" id="IPR015889">
    <property type="entry name" value="Intradiol_dOase_core"/>
</dbReference>
<name>A0A5J5IF15_9BACT</name>
<proteinExistence type="predicted"/>
<organism evidence="2 3">
    <name type="scientific">Ginsengibacter hankyongi</name>
    <dbReference type="NCBI Taxonomy" id="2607284"/>
    <lineage>
        <taxon>Bacteria</taxon>
        <taxon>Pseudomonadati</taxon>
        <taxon>Bacteroidota</taxon>
        <taxon>Chitinophagia</taxon>
        <taxon>Chitinophagales</taxon>
        <taxon>Chitinophagaceae</taxon>
        <taxon>Ginsengibacter</taxon>
    </lineage>
</organism>
<sequence>MNRNKFLSVVGLSFLGTFFFSSKEKNELIVRNACNDPITPSVPEGPFYKNEELNRADIRESKKGIAIDYIFLVEDKNCQPIQNAIVDIWQCDANGHYSDFKAENTINKTWLRGYQRTDKNGACRFTAIFPGWYDNRITHLHAKFYINGKDILTTNFFFPKNIENEVYKSPLYPKGPNPLPILQDYELRVDKDTTRHDTLLMNVSKSSNGSLTASYKIALA</sequence>
<dbReference type="GO" id="GO:0016702">
    <property type="term" value="F:oxidoreductase activity, acting on single donors with incorporation of molecular oxygen, incorporation of two atoms of oxygen"/>
    <property type="evidence" value="ECO:0007669"/>
    <property type="project" value="InterPro"/>
</dbReference>
<dbReference type="AlphaFoldDB" id="A0A5J5IF15"/>
<dbReference type="RefSeq" id="WP_150416115.1">
    <property type="nucleotide sequence ID" value="NZ_VYQF01000006.1"/>
</dbReference>